<evidence type="ECO:0000256" key="2">
    <source>
        <dbReference type="ARBA" id="ARBA00022475"/>
    </source>
</evidence>
<feature type="domain" description="CD80-like immunoglobulin C2-set" evidence="12">
    <location>
        <begin position="160"/>
        <end position="221"/>
    </location>
</feature>
<dbReference type="GO" id="GO:0042102">
    <property type="term" value="P:positive regulation of T cell proliferation"/>
    <property type="evidence" value="ECO:0007669"/>
    <property type="project" value="TreeGrafter"/>
</dbReference>
<keyword evidence="5 11" id="KW-1133">Transmembrane helix</keyword>
<reference evidence="13 14" key="1">
    <citation type="submission" date="2019-06" db="EMBL/GenBank/DDBJ databases">
        <title>A chromosome-scale genome assembly of the European perch, Perca fluviatilis.</title>
        <authorList>
            <person name="Roques C."/>
            <person name="Zahm M."/>
            <person name="Cabau C."/>
            <person name="Klopp C."/>
            <person name="Bouchez O."/>
            <person name="Donnadieu C."/>
            <person name="Kuhl H."/>
            <person name="Gislard M."/>
            <person name="Guendouz S."/>
            <person name="Journot L."/>
            <person name="Haffray P."/>
            <person name="Bestin A."/>
            <person name="Morvezen R."/>
            <person name="Feron R."/>
            <person name="Wen M."/>
            <person name="Jouanno E."/>
            <person name="Herpin A."/>
            <person name="Schartl M."/>
            <person name="Postlethwait J."/>
            <person name="Schaerlinger B."/>
            <person name="Chardard D."/>
            <person name="Lecocq T."/>
            <person name="Poncet C."/>
            <person name="Jaffrelo L."/>
            <person name="Lampietro C."/>
            <person name="Guiguen Y."/>
        </authorList>
    </citation>
    <scope>NUCLEOTIDE SEQUENCE [LARGE SCALE GENOMIC DNA]</scope>
    <source>
        <tissue evidence="13">Blood</tissue>
    </source>
</reference>
<dbReference type="GO" id="GO:0042130">
    <property type="term" value="P:negative regulation of T cell proliferation"/>
    <property type="evidence" value="ECO:0007669"/>
    <property type="project" value="TreeGrafter"/>
</dbReference>
<dbReference type="AlphaFoldDB" id="A0A6A5EW27"/>
<comment type="caution">
    <text evidence="13">The sequence shown here is derived from an EMBL/GenBank/DDBJ whole genome shotgun (WGS) entry which is preliminary data.</text>
</comment>
<accession>A0A6A5EW27</accession>
<protein>
    <recommendedName>
        <fullName evidence="12">CD80-like immunoglobulin C2-set domain-containing protein</fullName>
    </recommendedName>
</protein>
<proteinExistence type="predicted"/>
<dbReference type="InterPro" id="IPR013783">
    <property type="entry name" value="Ig-like_fold"/>
</dbReference>
<dbReference type="GO" id="GO:0031295">
    <property type="term" value="P:T cell costimulation"/>
    <property type="evidence" value="ECO:0007669"/>
    <property type="project" value="TreeGrafter"/>
</dbReference>
<dbReference type="InterPro" id="IPR013162">
    <property type="entry name" value="CD80_C2-set"/>
</dbReference>
<evidence type="ECO:0000256" key="8">
    <source>
        <dbReference type="ARBA" id="ARBA00023170"/>
    </source>
</evidence>
<sequence>MASHCNRQYFLNPRLSLQLLALVGTLTWHILVTAESATSIQLRGEVGGNVTFSCPTAKQKLRFLYFQRGEIFVNGYYESKTALEIAELAWKNTIMDHDKTTMHMYNLNVSHHGEYQCHFQYIGSSATHKQIIHLNLTANYSKPAPTVHCSDENHRFSCLVTCASHDGYPVNKVTWNVPGSQIWTVLNSSEMNDPKTMMVNSSSTAYFNCSNGNTSISCSVGNVSSDVFSVCIPIGPPPVPHSPVIEAICAVVGITITMLVLLLWWRCKKGQRGAAAVDFRRVNGCEEEATVHNESNEGKEAS</sequence>
<keyword evidence="6 11" id="KW-0472">Membrane</keyword>
<dbReference type="EMBL" id="VHII01000002">
    <property type="protein sequence ID" value="KAF1393937.1"/>
    <property type="molecule type" value="Genomic_DNA"/>
</dbReference>
<keyword evidence="10" id="KW-0393">Immunoglobulin domain</keyword>
<evidence type="ECO:0000256" key="6">
    <source>
        <dbReference type="ARBA" id="ARBA00023136"/>
    </source>
</evidence>
<dbReference type="GO" id="GO:0071222">
    <property type="term" value="P:cellular response to lipopolysaccharide"/>
    <property type="evidence" value="ECO:0007669"/>
    <property type="project" value="TreeGrafter"/>
</dbReference>
<keyword evidence="4" id="KW-0732">Signal</keyword>
<evidence type="ECO:0000256" key="10">
    <source>
        <dbReference type="ARBA" id="ARBA00023319"/>
    </source>
</evidence>
<dbReference type="PANTHER" id="PTHR25466:SF2">
    <property type="entry name" value="T-LYMPHOCYTE ACTIVATION ANTIGEN CD86"/>
    <property type="match status" value="1"/>
</dbReference>
<evidence type="ECO:0000256" key="5">
    <source>
        <dbReference type="ARBA" id="ARBA00022989"/>
    </source>
</evidence>
<dbReference type="SUPFAM" id="SSF48726">
    <property type="entry name" value="Immunoglobulin"/>
    <property type="match status" value="1"/>
</dbReference>
<evidence type="ECO:0000259" key="12">
    <source>
        <dbReference type="Pfam" id="PF08205"/>
    </source>
</evidence>
<dbReference type="Gene3D" id="2.60.40.10">
    <property type="entry name" value="Immunoglobulins"/>
    <property type="match status" value="2"/>
</dbReference>
<evidence type="ECO:0000256" key="9">
    <source>
        <dbReference type="ARBA" id="ARBA00023180"/>
    </source>
</evidence>
<dbReference type="InterPro" id="IPR051713">
    <property type="entry name" value="T-cell_Activation_Regulation"/>
</dbReference>
<evidence type="ECO:0000313" key="13">
    <source>
        <dbReference type="EMBL" id="KAF1393937.1"/>
    </source>
</evidence>
<evidence type="ECO:0000256" key="7">
    <source>
        <dbReference type="ARBA" id="ARBA00023157"/>
    </source>
</evidence>
<dbReference type="GO" id="GO:0007166">
    <property type="term" value="P:cell surface receptor signaling pathway"/>
    <property type="evidence" value="ECO:0007669"/>
    <property type="project" value="TreeGrafter"/>
</dbReference>
<evidence type="ECO:0000256" key="1">
    <source>
        <dbReference type="ARBA" id="ARBA00004251"/>
    </source>
</evidence>
<keyword evidence="3 11" id="KW-0812">Transmembrane</keyword>
<evidence type="ECO:0000313" key="14">
    <source>
        <dbReference type="Proteomes" id="UP000465112"/>
    </source>
</evidence>
<dbReference type="Proteomes" id="UP000465112">
    <property type="component" value="Chromosome 2"/>
</dbReference>
<dbReference type="GO" id="GO:0006955">
    <property type="term" value="P:immune response"/>
    <property type="evidence" value="ECO:0007669"/>
    <property type="project" value="TreeGrafter"/>
</dbReference>
<dbReference type="PANTHER" id="PTHR25466">
    <property type="entry name" value="T-LYMPHOCYTE ACTIVATION ANTIGEN"/>
    <property type="match status" value="1"/>
</dbReference>
<evidence type="ECO:0000256" key="4">
    <source>
        <dbReference type="ARBA" id="ARBA00022729"/>
    </source>
</evidence>
<dbReference type="GO" id="GO:0009897">
    <property type="term" value="C:external side of plasma membrane"/>
    <property type="evidence" value="ECO:0007669"/>
    <property type="project" value="TreeGrafter"/>
</dbReference>
<keyword evidence="2" id="KW-1003">Cell membrane</keyword>
<dbReference type="Pfam" id="PF08205">
    <property type="entry name" value="C2-set_2"/>
    <property type="match status" value="1"/>
</dbReference>
<comment type="subcellular location">
    <subcellularLocation>
        <location evidence="1">Cell membrane</location>
        <topology evidence="1">Single-pass type I membrane protein</topology>
    </subcellularLocation>
</comment>
<organism evidence="13 14">
    <name type="scientific">Perca fluviatilis</name>
    <name type="common">European perch</name>
    <dbReference type="NCBI Taxonomy" id="8168"/>
    <lineage>
        <taxon>Eukaryota</taxon>
        <taxon>Metazoa</taxon>
        <taxon>Chordata</taxon>
        <taxon>Craniata</taxon>
        <taxon>Vertebrata</taxon>
        <taxon>Euteleostomi</taxon>
        <taxon>Actinopterygii</taxon>
        <taxon>Neopterygii</taxon>
        <taxon>Teleostei</taxon>
        <taxon>Neoteleostei</taxon>
        <taxon>Acanthomorphata</taxon>
        <taxon>Eupercaria</taxon>
        <taxon>Perciformes</taxon>
        <taxon>Percoidei</taxon>
        <taxon>Percidae</taxon>
        <taxon>Percinae</taxon>
        <taxon>Perca</taxon>
    </lineage>
</organism>
<name>A0A6A5EW27_PERFL</name>
<feature type="transmembrane region" description="Helical" evidence="11">
    <location>
        <begin position="244"/>
        <end position="265"/>
    </location>
</feature>
<dbReference type="InterPro" id="IPR036179">
    <property type="entry name" value="Ig-like_dom_sf"/>
</dbReference>
<keyword evidence="9" id="KW-0325">Glycoprotein</keyword>
<gene>
    <name evidence="13" type="ORF">PFLUV_G00021220</name>
</gene>
<keyword evidence="7" id="KW-1015">Disulfide bond</keyword>
<evidence type="ECO:0000256" key="11">
    <source>
        <dbReference type="SAM" id="Phobius"/>
    </source>
</evidence>
<keyword evidence="14" id="KW-1185">Reference proteome</keyword>
<evidence type="ECO:0000256" key="3">
    <source>
        <dbReference type="ARBA" id="ARBA00022692"/>
    </source>
</evidence>
<keyword evidence="8" id="KW-0675">Receptor</keyword>